<comment type="caution">
    <text evidence="1">The sequence shown here is derived from an EMBL/GenBank/DDBJ whole genome shotgun (WGS) entry which is preliminary data.</text>
</comment>
<evidence type="ECO:0000313" key="2">
    <source>
        <dbReference type="Proteomes" id="UP001055072"/>
    </source>
</evidence>
<dbReference type="EMBL" id="MU274900">
    <property type="protein sequence ID" value="KAI0094660.1"/>
    <property type="molecule type" value="Genomic_DNA"/>
</dbReference>
<protein>
    <submittedName>
        <fullName evidence="1">Uncharacterized protein</fullName>
    </submittedName>
</protein>
<keyword evidence="2" id="KW-1185">Reference proteome</keyword>
<proteinExistence type="predicted"/>
<evidence type="ECO:0000313" key="1">
    <source>
        <dbReference type="EMBL" id="KAI0094660.1"/>
    </source>
</evidence>
<dbReference type="Proteomes" id="UP001055072">
    <property type="component" value="Unassembled WGS sequence"/>
</dbReference>
<organism evidence="1 2">
    <name type="scientific">Irpex rosettiformis</name>
    <dbReference type="NCBI Taxonomy" id="378272"/>
    <lineage>
        <taxon>Eukaryota</taxon>
        <taxon>Fungi</taxon>
        <taxon>Dikarya</taxon>
        <taxon>Basidiomycota</taxon>
        <taxon>Agaricomycotina</taxon>
        <taxon>Agaricomycetes</taxon>
        <taxon>Polyporales</taxon>
        <taxon>Irpicaceae</taxon>
        <taxon>Irpex</taxon>
    </lineage>
</organism>
<gene>
    <name evidence="1" type="ORF">BDY19DRAFT_901792</name>
</gene>
<accession>A0ACB8ULT5</accession>
<reference evidence="1" key="1">
    <citation type="journal article" date="2021" name="Environ. Microbiol.">
        <title>Gene family expansions and transcriptome signatures uncover fungal adaptations to wood decay.</title>
        <authorList>
            <person name="Hage H."/>
            <person name="Miyauchi S."/>
            <person name="Viragh M."/>
            <person name="Drula E."/>
            <person name="Min B."/>
            <person name="Chaduli D."/>
            <person name="Navarro D."/>
            <person name="Favel A."/>
            <person name="Norest M."/>
            <person name="Lesage-Meessen L."/>
            <person name="Balint B."/>
            <person name="Merenyi Z."/>
            <person name="de Eugenio L."/>
            <person name="Morin E."/>
            <person name="Martinez A.T."/>
            <person name="Baldrian P."/>
            <person name="Stursova M."/>
            <person name="Martinez M.J."/>
            <person name="Novotny C."/>
            <person name="Magnuson J.K."/>
            <person name="Spatafora J.W."/>
            <person name="Maurice S."/>
            <person name="Pangilinan J."/>
            <person name="Andreopoulos W."/>
            <person name="LaButti K."/>
            <person name="Hundley H."/>
            <person name="Na H."/>
            <person name="Kuo A."/>
            <person name="Barry K."/>
            <person name="Lipzen A."/>
            <person name="Henrissat B."/>
            <person name="Riley R."/>
            <person name="Ahrendt S."/>
            <person name="Nagy L.G."/>
            <person name="Grigoriev I.V."/>
            <person name="Martin F."/>
            <person name="Rosso M.N."/>
        </authorList>
    </citation>
    <scope>NUCLEOTIDE SEQUENCE</scope>
    <source>
        <strain evidence="1">CBS 384.51</strain>
    </source>
</reference>
<sequence length="335" mass="35015">MSVASKNAFALLEDDSSRPSTPAPAAAKAAAATPAPAAATRGTQKSRGGPASRGGRYYQRGGKSSGPRDGQNGDVAAEDATGDVPRKRFEGEGRGRGRGGRGRGGERGRGGRGRPFDKHSATGKTDSEKKVGQGWGHEEGSAELKDETAGETDAKVEAGAPAEGGWGAETSTDAWGAPTEGAATGEAAADDKADGRPRREPEEEDNTLTLEEYLKQKKELELVPKLETRKANEGDDSIWKDAIAVTKKDDDEDAYFVGKTKSAPKARTKKEEKVFLEIDARFERPQRGGRGGRGGDRGDRPRGGRGRGGRGRGANGNTGGPTLNVADETAFPSLA</sequence>
<name>A0ACB8ULT5_9APHY</name>